<feature type="transmembrane region" description="Helical" evidence="2">
    <location>
        <begin position="457"/>
        <end position="475"/>
    </location>
</feature>
<evidence type="ECO:0000256" key="1">
    <source>
        <dbReference type="SAM" id="Coils"/>
    </source>
</evidence>
<keyword evidence="1" id="KW-0175">Coiled coil</keyword>
<feature type="transmembrane region" description="Helical" evidence="2">
    <location>
        <begin position="481"/>
        <end position="500"/>
    </location>
</feature>
<accession>A0A1T0AVZ3</accession>
<dbReference type="EMBL" id="MUYA01000001">
    <property type="protein sequence ID" value="OOS00806.1"/>
    <property type="molecule type" value="Genomic_DNA"/>
</dbReference>
<dbReference type="OrthoDB" id="9763659at2"/>
<keyword evidence="2" id="KW-1133">Transmembrane helix</keyword>
<feature type="coiled-coil region" evidence="1">
    <location>
        <begin position="409"/>
        <end position="451"/>
    </location>
</feature>
<proteinExistence type="predicted"/>
<dbReference type="CDD" id="cd22249">
    <property type="entry name" value="UDM1_RNF168_RNF169-like"/>
    <property type="match status" value="1"/>
</dbReference>
<name>A0A1T0AVZ3_9PAST</name>
<reference evidence="4 5" key="1">
    <citation type="submission" date="2017-02" db="EMBL/GenBank/DDBJ databases">
        <title>Draft genome sequence of Haemophilus paracuniculus CCUG 43573 type strain.</title>
        <authorList>
            <person name="Engstrom-Jakobsson H."/>
            <person name="Salva-Serra F."/>
            <person name="Thorell K."/>
            <person name="Gonzales-Siles L."/>
            <person name="Karlsson R."/>
            <person name="Boulund F."/>
            <person name="Engstrand L."/>
            <person name="Kristiansson E."/>
            <person name="Moore E."/>
        </authorList>
    </citation>
    <scope>NUCLEOTIDE SEQUENCE [LARGE SCALE GENOMIC DNA]</scope>
    <source>
        <strain evidence="4 5">CCUG 43573</strain>
    </source>
</reference>
<sequence>MGFKAYRNKAGTIHENQAFSTLCSYLNAMWENKTEELTLFGSVSFYVNDKGYNRKYDFDAIAVTNNLVIVIDFKDFGGWLRDNNTSSENPWLMYDGDKLTFKIKGGTQPNPYIQLVKNRKGLAQFIEKNYISSAPLEEIEDKCNGFLIFHKEVKNLKEANERLPRNVLSWFRITDLELENIQHYVGSLSRQSTFTVSELEELRTALKDRVSEEFTSFPRIKINTDNQLRTEIDHLLSDFEWLKKSKNNEFVKKLTKFKEEYSINLESSINTILKLNHSEFLSNKDLIPHLSHIEIKESEINFAREIKKKFSFEPILYLEEEFDINEYGYSIRSRDRLLELVKELEESIAYLKSRKEYEFMDHTLKNNMNYFGENKLKLISIEDKVLEYFNVRDDYLRAEQKKKDDEIMKIEQEAKIRIEEERIKREQERTKKQLQLEKLRLEEEMNRIKSEKFRHNIIFTSLFVLVIVFNIFIYYRHNLFIVPSLIGSVYLLGAVFSYFNDIVFKKEVINKAIYVCNFILVLWGLYALSVSISIWWIILLVILIMVAIGLVLNKEIKY</sequence>
<keyword evidence="5" id="KW-1185">Reference proteome</keyword>
<evidence type="ECO:0000259" key="3">
    <source>
        <dbReference type="Pfam" id="PF08378"/>
    </source>
</evidence>
<evidence type="ECO:0000313" key="4">
    <source>
        <dbReference type="EMBL" id="OOS00806.1"/>
    </source>
</evidence>
<keyword evidence="2" id="KW-0812">Transmembrane</keyword>
<feature type="domain" description="NERD" evidence="3">
    <location>
        <begin position="39"/>
        <end position="129"/>
    </location>
</feature>
<gene>
    <name evidence="4" type="ORF">B0187_00465</name>
</gene>
<comment type="caution">
    <text evidence="4">The sequence shown here is derived from an EMBL/GenBank/DDBJ whole genome shotgun (WGS) entry which is preliminary data.</text>
</comment>
<dbReference type="InterPro" id="IPR011528">
    <property type="entry name" value="NERD"/>
</dbReference>
<organism evidence="4 5">
    <name type="scientific">Haemophilus paracuniculus</name>
    <dbReference type="NCBI Taxonomy" id="734"/>
    <lineage>
        <taxon>Bacteria</taxon>
        <taxon>Pseudomonadati</taxon>
        <taxon>Pseudomonadota</taxon>
        <taxon>Gammaproteobacteria</taxon>
        <taxon>Pasteurellales</taxon>
        <taxon>Pasteurellaceae</taxon>
        <taxon>Haemophilus</taxon>
    </lineage>
</organism>
<dbReference type="RefSeq" id="WP_078235715.1">
    <property type="nucleotide sequence ID" value="NZ_MUYA01000001.1"/>
</dbReference>
<keyword evidence="2" id="KW-0472">Membrane</keyword>
<feature type="transmembrane region" description="Helical" evidence="2">
    <location>
        <begin position="512"/>
        <end position="528"/>
    </location>
</feature>
<dbReference type="Proteomes" id="UP000190867">
    <property type="component" value="Unassembled WGS sequence"/>
</dbReference>
<protein>
    <recommendedName>
        <fullName evidence="3">NERD domain-containing protein</fullName>
    </recommendedName>
</protein>
<dbReference type="AlphaFoldDB" id="A0A1T0AVZ3"/>
<dbReference type="Pfam" id="PF08378">
    <property type="entry name" value="NERD"/>
    <property type="match status" value="1"/>
</dbReference>
<evidence type="ECO:0000256" key="2">
    <source>
        <dbReference type="SAM" id="Phobius"/>
    </source>
</evidence>
<evidence type="ECO:0000313" key="5">
    <source>
        <dbReference type="Proteomes" id="UP000190867"/>
    </source>
</evidence>
<feature type="transmembrane region" description="Helical" evidence="2">
    <location>
        <begin position="534"/>
        <end position="552"/>
    </location>
</feature>